<sequence>MIKSVAIVGCGWFGLPLAKSLLEKGVTVSGSKRSQAEVEQLNVCGINGFRFDLDDDIHLASDEQSLISALDLDCLVINIPPGLRKNPNAYIARLEKLKRLISGIEFKKVIFVSTTGVYPPINGLLAEQDAQVHSEVSDKLLQAEAMFSDTANLCIVRFAGLVGPKRHPGRFLAGKKQLPGATAAVNLVHLNDCIAAVNRLIFEQDAKGTYNVCAPVHPTRQVFYVEAANALGEIAPEFIEQHGENDSVTGKLISSERLLTELNFQFQFSDPIAMLDACE</sequence>
<comment type="caution">
    <text evidence="1">The sequence shown here is derived from an EMBL/GenBank/DDBJ whole genome shotgun (WGS) entry which is preliminary data.</text>
</comment>
<name>A0AAW8NNH0_9GAMM</name>
<proteinExistence type="predicted"/>
<dbReference type="RefSeq" id="WP_310654402.1">
    <property type="nucleotide sequence ID" value="NZ_JAPMLA010000009.1"/>
</dbReference>
<dbReference type="AlphaFoldDB" id="A0AAW8NNH0"/>
<dbReference type="PANTHER" id="PTHR48079">
    <property type="entry name" value="PROTEIN YEEZ"/>
    <property type="match status" value="1"/>
</dbReference>
<dbReference type="PANTHER" id="PTHR48079:SF6">
    <property type="entry name" value="NAD(P)-BINDING DOMAIN-CONTAINING PROTEIN-RELATED"/>
    <property type="match status" value="1"/>
</dbReference>
<dbReference type="SUPFAM" id="SSF51735">
    <property type="entry name" value="NAD(P)-binding Rossmann-fold domains"/>
    <property type="match status" value="1"/>
</dbReference>
<accession>A0AAW8NNH0</accession>
<dbReference type="GO" id="GO:0004029">
    <property type="term" value="F:aldehyde dehydrogenase (NAD+) activity"/>
    <property type="evidence" value="ECO:0007669"/>
    <property type="project" value="TreeGrafter"/>
</dbReference>
<evidence type="ECO:0000313" key="3">
    <source>
        <dbReference type="Proteomes" id="UP001259340"/>
    </source>
</evidence>
<dbReference type="EMBL" id="JAPMLE010000001">
    <property type="protein sequence ID" value="MDR8523434.1"/>
    <property type="molecule type" value="Genomic_DNA"/>
</dbReference>
<reference evidence="2 4" key="1">
    <citation type="journal article" date="2022" name="bioRxiv">
        <title>Prophages regulate Shewanella fidelis 3313 motility and biofilm formation: implications for gut colonization dynamics in Ciona robusta.</title>
        <authorList>
            <person name="Natarajan O."/>
            <person name="Gibboney S.L."/>
            <person name="Young M.N."/>
            <person name="Lim S.J."/>
            <person name="Pluta N."/>
            <person name="Atkinson C.G."/>
            <person name="Leigh B.A."/>
            <person name="Liberti A."/>
            <person name="Kees E.D."/>
            <person name="Breitbart M."/>
            <person name="Gralnick J.A."/>
            <person name="Dishaw L.J."/>
        </authorList>
    </citation>
    <scope>NUCLEOTIDE SEQUENCE [LARGE SCALE GENOMIC DNA]</scope>
    <source>
        <strain evidence="2 4">JG4066</strain>
    </source>
</reference>
<dbReference type="Proteomes" id="UP001271263">
    <property type="component" value="Unassembled WGS sequence"/>
</dbReference>
<organism evidence="1 3">
    <name type="scientific">Shewanella fidelis</name>
    <dbReference type="NCBI Taxonomy" id="173509"/>
    <lineage>
        <taxon>Bacteria</taxon>
        <taxon>Pseudomonadati</taxon>
        <taxon>Pseudomonadota</taxon>
        <taxon>Gammaproteobacteria</taxon>
        <taxon>Alteromonadales</taxon>
        <taxon>Shewanellaceae</taxon>
        <taxon>Shewanella</taxon>
    </lineage>
</organism>
<keyword evidence="4" id="KW-1185">Reference proteome</keyword>
<dbReference type="Gene3D" id="3.40.50.720">
    <property type="entry name" value="NAD(P)-binding Rossmann-like Domain"/>
    <property type="match status" value="1"/>
</dbReference>
<gene>
    <name evidence="1" type="ORF">OS133_06990</name>
    <name evidence="2" type="ORF">OS134_10950</name>
</gene>
<reference evidence="1" key="2">
    <citation type="submission" date="2022-11" db="EMBL/GenBank/DDBJ databases">
        <title>Prophages regulate Shewanella fidelis motility and biofilm formation: implications for gut colonization dynamics in Ciona robusta.</title>
        <authorList>
            <person name="Natarajan O."/>
            <person name="Gibboney S.L."/>
            <person name="Young M.N."/>
            <person name="Lim S.J."/>
            <person name="Pluta N."/>
            <person name="Atkinson C.G.F."/>
            <person name="Leigh B.A."/>
            <person name="Liberti A."/>
            <person name="Kees E."/>
            <person name="Breitbart M."/>
            <person name="Gralnick J."/>
            <person name="Dishaw L.J."/>
        </authorList>
    </citation>
    <scope>NUCLEOTIDE SEQUENCE</scope>
    <source>
        <strain evidence="1">3313</strain>
    </source>
</reference>
<evidence type="ECO:0000313" key="2">
    <source>
        <dbReference type="EMBL" id="MDW4824575.1"/>
    </source>
</evidence>
<evidence type="ECO:0000313" key="4">
    <source>
        <dbReference type="Proteomes" id="UP001271263"/>
    </source>
</evidence>
<dbReference type="InterPro" id="IPR051783">
    <property type="entry name" value="NAD(P)-dependent_oxidoreduct"/>
</dbReference>
<evidence type="ECO:0000313" key="1">
    <source>
        <dbReference type="EMBL" id="MDR8523434.1"/>
    </source>
</evidence>
<dbReference type="GO" id="GO:0005737">
    <property type="term" value="C:cytoplasm"/>
    <property type="evidence" value="ECO:0007669"/>
    <property type="project" value="TreeGrafter"/>
</dbReference>
<dbReference type="Proteomes" id="UP001259340">
    <property type="component" value="Unassembled WGS sequence"/>
</dbReference>
<dbReference type="InterPro" id="IPR036291">
    <property type="entry name" value="NAD(P)-bd_dom_sf"/>
</dbReference>
<protein>
    <submittedName>
        <fullName evidence="1">SDR family NAD(P)-dependent oxidoreductase</fullName>
    </submittedName>
</protein>
<dbReference type="EMBL" id="JAPMLD010000003">
    <property type="protein sequence ID" value="MDW4824575.1"/>
    <property type="molecule type" value="Genomic_DNA"/>
</dbReference>